<reference evidence="1" key="1">
    <citation type="journal article" date="2019" name="bioRxiv">
        <title>The Genome of the Zebra Mussel, Dreissena polymorpha: A Resource for Invasive Species Research.</title>
        <authorList>
            <person name="McCartney M.A."/>
            <person name="Auch B."/>
            <person name="Kono T."/>
            <person name="Mallez S."/>
            <person name="Zhang Y."/>
            <person name="Obille A."/>
            <person name="Becker A."/>
            <person name="Abrahante J.E."/>
            <person name="Garbe J."/>
            <person name="Badalamenti J.P."/>
            <person name="Herman A."/>
            <person name="Mangelson H."/>
            <person name="Liachko I."/>
            <person name="Sullivan S."/>
            <person name="Sone E.D."/>
            <person name="Koren S."/>
            <person name="Silverstein K.A.T."/>
            <person name="Beckman K.B."/>
            <person name="Gohl D.M."/>
        </authorList>
    </citation>
    <scope>NUCLEOTIDE SEQUENCE</scope>
    <source>
        <strain evidence="1">Duluth1</strain>
        <tissue evidence="1">Whole animal</tissue>
    </source>
</reference>
<proteinExistence type="predicted"/>
<name>A0A9D4HYW8_DREPO</name>
<dbReference type="EMBL" id="JAIWYP010000011">
    <property type="protein sequence ID" value="KAH3736016.1"/>
    <property type="molecule type" value="Genomic_DNA"/>
</dbReference>
<organism evidence="1 2">
    <name type="scientific">Dreissena polymorpha</name>
    <name type="common">Zebra mussel</name>
    <name type="synonym">Mytilus polymorpha</name>
    <dbReference type="NCBI Taxonomy" id="45954"/>
    <lineage>
        <taxon>Eukaryota</taxon>
        <taxon>Metazoa</taxon>
        <taxon>Spiralia</taxon>
        <taxon>Lophotrochozoa</taxon>
        <taxon>Mollusca</taxon>
        <taxon>Bivalvia</taxon>
        <taxon>Autobranchia</taxon>
        <taxon>Heteroconchia</taxon>
        <taxon>Euheterodonta</taxon>
        <taxon>Imparidentia</taxon>
        <taxon>Neoheterodontei</taxon>
        <taxon>Myida</taxon>
        <taxon>Dreissenoidea</taxon>
        <taxon>Dreissenidae</taxon>
        <taxon>Dreissena</taxon>
    </lineage>
</organism>
<comment type="caution">
    <text evidence="1">The sequence shown here is derived from an EMBL/GenBank/DDBJ whole genome shotgun (WGS) entry which is preliminary data.</text>
</comment>
<dbReference type="Proteomes" id="UP000828390">
    <property type="component" value="Unassembled WGS sequence"/>
</dbReference>
<protein>
    <submittedName>
        <fullName evidence="1">Uncharacterized protein</fullName>
    </submittedName>
</protein>
<dbReference type="AlphaFoldDB" id="A0A9D4HYW8"/>
<accession>A0A9D4HYW8</accession>
<keyword evidence="2" id="KW-1185">Reference proteome</keyword>
<evidence type="ECO:0000313" key="2">
    <source>
        <dbReference type="Proteomes" id="UP000828390"/>
    </source>
</evidence>
<gene>
    <name evidence="1" type="ORF">DPMN_042576</name>
</gene>
<evidence type="ECO:0000313" key="1">
    <source>
        <dbReference type="EMBL" id="KAH3736016.1"/>
    </source>
</evidence>
<sequence>MVLYYLSYQICQLAEMYVSICVSCCWLSSILINESPANELRLLVLKAGELTGDVWVSTILRRLGGTLTWGSSSISQTPEIVRFSNILECTNNRESFPITLNMELSDSVVPLQEVSLALSDNGEDGEDSLVATGGRL</sequence>
<reference evidence="1" key="2">
    <citation type="submission" date="2020-11" db="EMBL/GenBank/DDBJ databases">
        <authorList>
            <person name="McCartney M.A."/>
            <person name="Auch B."/>
            <person name="Kono T."/>
            <person name="Mallez S."/>
            <person name="Becker A."/>
            <person name="Gohl D.M."/>
            <person name="Silverstein K.A.T."/>
            <person name="Koren S."/>
            <person name="Bechman K.B."/>
            <person name="Herman A."/>
            <person name="Abrahante J.E."/>
            <person name="Garbe J."/>
        </authorList>
    </citation>
    <scope>NUCLEOTIDE SEQUENCE</scope>
    <source>
        <strain evidence="1">Duluth1</strain>
        <tissue evidence="1">Whole animal</tissue>
    </source>
</reference>